<evidence type="ECO:0000259" key="9">
    <source>
        <dbReference type="PROSITE" id="PS50922"/>
    </source>
</evidence>
<evidence type="ECO:0000256" key="3">
    <source>
        <dbReference type="ARBA" id="ARBA00022692"/>
    </source>
</evidence>
<feature type="transmembrane region" description="Helical" evidence="8">
    <location>
        <begin position="302"/>
        <end position="322"/>
    </location>
</feature>
<proteinExistence type="inferred from homology"/>
<feature type="transmembrane region" description="Helical" evidence="8">
    <location>
        <begin position="130"/>
        <end position="151"/>
    </location>
</feature>
<keyword evidence="4 8" id="KW-1133">Transmembrane helix</keyword>
<dbReference type="PANTHER" id="PTHR12560:SF0">
    <property type="entry name" value="LD18904P"/>
    <property type="match status" value="1"/>
</dbReference>
<evidence type="ECO:0000256" key="5">
    <source>
        <dbReference type="ARBA" id="ARBA00023136"/>
    </source>
</evidence>
<feature type="transmembrane region" description="Helical" evidence="8">
    <location>
        <begin position="59"/>
        <end position="81"/>
    </location>
</feature>
<evidence type="ECO:0000256" key="8">
    <source>
        <dbReference type="SAM" id="Phobius"/>
    </source>
</evidence>
<comment type="subcellular location">
    <subcellularLocation>
        <location evidence="1">Membrane</location>
        <topology evidence="1">Multi-pass membrane protein</topology>
    </subcellularLocation>
</comment>
<dbReference type="SMART" id="SM00724">
    <property type="entry name" value="TLC"/>
    <property type="match status" value="1"/>
</dbReference>
<dbReference type="Pfam" id="PF03798">
    <property type="entry name" value="TRAM_LAG1_CLN8"/>
    <property type="match status" value="1"/>
</dbReference>
<feature type="compositionally biased region" description="Polar residues" evidence="7">
    <location>
        <begin position="359"/>
        <end position="369"/>
    </location>
</feature>
<feature type="compositionally biased region" description="Acidic residues" evidence="7">
    <location>
        <begin position="340"/>
        <end position="350"/>
    </location>
</feature>
<organism evidence="10 11">
    <name type="scientific">Papiliotrema laurentii</name>
    <name type="common">Cryptococcus laurentii</name>
    <dbReference type="NCBI Taxonomy" id="5418"/>
    <lineage>
        <taxon>Eukaryota</taxon>
        <taxon>Fungi</taxon>
        <taxon>Dikarya</taxon>
        <taxon>Basidiomycota</taxon>
        <taxon>Agaricomycotina</taxon>
        <taxon>Tremellomycetes</taxon>
        <taxon>Tremellales</taxon>
        <taxon>Rhynchogastremaceae</taxon>
        <taxon>Papiliotrema</taxon>
    </lineage>
</organism>
<keyword evidence="5 6" id="KW-0472">Membrane</keyword>
<evidence type="ECO:0000256" key="2">
    <source>
        <dbReference type="ARBA" id="ARBA00009808"/>
    </source>
</evidence>
<evidence type="ECO:0000313" key="11">
    <source>
        <dbReference type="Proteomes" id="UP001182556"/>
    </source>
</evidence>
<comment type="similarity">
    <text evidence="2">Belongs to the sphingosine N-acyltransferase family.</text>
</comment>
<gene>
    <name evidence="10" type="ORF">DB88DRAFT_504815</name>
</gene>
<dbReference type="GO" id="GO:0046513">
    <property type="term" value="P:ceramide biosynthetic process"/>
    <property type="evidence" value="ECO:0007669"/>
    <property type="project" value="InterPro"/>
</dbReference>
<reference evidence="10" key="1">
    <citation type="submission" date="2023-02" db="EMBL/GenBank/DDBJ databases">
        <title>Identification and recombinant expression of a fungal hydrolase from Papiliotrema laurentii that hydrolyzes apple cutin and clears colloidal polyester polyurethane.</title>
        <authorList>
            <consortium name="DOE Joint Genome Institute"/>
            <person name="Roman V.A."/>
            <person name="Bojanowski C."/>
            <person name="Crable B.R."/>
            <person name="Wagner D.N."/>
            <person name="Hung C.S."/>
            <person name="Nadeau L.J."/>
            <person name="Schratz L."/>
            <person name="Haridas S."/>
            <person name="Pangilinan J."/>
            <person name="Lipzen A."/>
            <person name="Na H."/>
            <person name="Yan M."/>
            <person name="Ng V."/>
            <person name="Grigoriev I.V."/>
            <person name="Spatafora J.W."/>
            <person name="Barlow D."/>
            <person name="Biffinger J."/>
            <person name="Kelley-Loughnane N."/>
            <person name="Varaljay V.A."/>
            <person name="Crookes-Goodson W.J."/>
        </authorList>
    </citation>
    <scope>NUCLEOTIDE SEQUENCE</scope>
    <source>
        <strain evidence="10">5307AH</strain>
    </source>
</reference>
<dbReference type="Proteomes" id="UP001182556">
    <property type="component" value="Unassembled WGS sequence"/>
</dbReference>
<sequence length="378" mass="43746">MSATSTYIHSFLPEALHPFVSLSYPVAPIQTPLTKLRLHPARKRDPTAQQLYGQGPKDVYFVVFCALAFTLLREICLRYVLSAFARRWLLRARRREQAAKDETSRRPMTKLEKRKMEHTVTRFAEQGWSFLYCTTYWLLGGYILSRIPAPFSPESIWATYPNTHLPPLTKFYYLSQLGWWFHQLYVINTEKRRNDHWQMFGHHILTIVLITGSYIAHFTRIGTILHFLMDLCDIFLPLAKMLRYLSLTTLCDLTFVVFLVAWLFSRQIGLALVIRTCYHDAPRFIPFKWDPSQGMYLTQGTYYGFISLIVVLFVLASIWFYMACSVAVRVIRGLGAEDSRSDDEGDEEGEKDVLDQVPESASASVTGQNGAAVRRRRK</sequence>
<name>A0AAD9L5T8_PAPLA</name>
<feature type="domain" description="TLC" evidence="9">
    <location>
        <begin position="118"/>
        <end position="332"/>
    </location>
</feature>
<dbReference type="InterPro" id="IPR016439">
    <property type="entry name" value="Lag1/Lac1-like"/>
</dbReference>
<dbReference type="PIRSF" id="PIRSF005225">
    <property type="entry name" value="LAG1_LAC1"/>
    <property type="match status" value="1"/>
</dbReference>
<protein>
    <submittedName>
        <fullName evidence="10">Longevity-assurance protein-like protein</fullName>
    </submittedName>
</protein>
<dbReference type="GO" id="GO:0016020">
    <property type="term" value="C:membrane"/>
    <property type="evidence" value="ECO:0007669"/>
    <property type="project" value="UniProtKB-SubCell"/>
</dbReference>
<feature type="region of interest" description="Disordered" evidence="7">
    <location>
        <begin position="337"/>
        <end position="378"/>
    </location>
</feature>
<evidence type="ECO:0000256" key="7">
    <source>
        <dbReference type="SAM" id="MobiDB-lite"/>
    </source>
</evidence>
<dbReference type="EMBL" id="JAODAN010000004">
    <property type="protein sequence ID" value="KAK1924711.1"/>
    <property type="molecule type" value="Genomic_DNA"/>
</dbReference>
<dbReference type="AlphaFoldDB" id="A0AAD9L5T8"/>
<evidence type="ECO:0000256" key="1">
    <source>
        <dbReference type="ARBA" id="ARBA00004141"/>
    </source>
</evidence>
<evidence type="ECO:0000256" key="6">
    <source>
        <dbReference type="PROSITE-ProRule" id="PRU00205"/>
    </source>
</evidence>
<feature type="transmembrane region" description="Helical" evidence="8">
    <location>
        <begin position="200"/>
        <end position="221"/>
    </location>
</feature>
<keyword evidence="3 6" id="KW-0812">Transmembrane</keyword>
<evidence type="ECO:0000313" key="10">
    <source>
        <dbReference type="EMBL" id="KAK1924711.1"/>
    </source>
</evidence>
<dbReference type="GO" id="GO:0050291">
    <property type="term" value="F:sphingosine N-acyltransferase activity"/>
    <property type="evidence" value="ECO:0007669"/>
    <property type="project" value="InterPro"/>
</dbReference>
<feature type="transmembrane region" description="Helical" evidence="8">
    <location>
        <begin position="241"/>
        <end position="265"/>
    </location>
</feature>
<dbReference type="PROSITE" id="PS50922">
    <property type="entry name" value="TLC"/>
    <property type="match status" value="1"/>
</dbReference>
<dbReference type="PANTHER" id="PTHR12560">
    <property type="entry name" value="LONGEVITY ASSURANCE FACTOR 1 LAG1"/>
    <property type="match status" value="1"/>
</dbReference>
<accession>A0AAD9L5T8</accession>
<comment type="caution">
    <text evidence="10">The sequence shown here is derived from an EMBL/GenBank/DDBJ whole genome shotgun (WGS) entry which is preliminary data.</text>
</comment>
<evidence type="ECO:0000256" key="4">
    <source>
        <dbReference type="ARBA" id="ARBA00022989"/>
    </source>
</evidence>
<dbReference type="InterPro" id="IPR006634">
    <property type="entry name" value="TLC-dom"/>
</dbReference>
<keyword evidence="11" id="KW-1185">Reference proteome</keyword>